<proteinExistence type="predicted"/>
<dbReference type="SUPFAM" id="SSF47413">
    <property type="entry name" value="lambda repressor-like DNA-binding domains"/>
    <property type="match status" value="1"/>
</dbReference>
<feature type="domain" description="HTH cro/C1-type" evidence="2">
    <location>
        <begin position="7"/>
        <end position="62"/>
    </location>
</feature>
<accession>A0ABV1DKP1</accession>
<dbReference type="SMART" id="SM00530">
    <property type="entry name" value="HTH_XRE"/>
    <property type="match status" value="1"/>
</dbReference>
<dbReference type="PANTHER" id="PTHR46558">
    <property type="entry name" value="TRACRIPTIONAL REGULATORY PROTEIN-RELATED-RELATED"/>
    <property type="match status" value="1"/>
</dbReference>
<dbReference type="Gene3D" id="1.10.260.40">
    <property type="entry name" value="lambda repressor-like DNA-binding domains"/>
    <property type="match status" value="1"/>
</dbReference>
<dbReference type="Pfam" id="PF01381">
    <property type="entry name" value="HTH_3"/>
    <property type="match status" value="1"/>
</dbReference>
<evidence type="ECO:0000313" key="3">
    <source>
        <dbReference type="EMBL" id="MEQ2430381.1"/>
    </source>
</evidence>
<comment type="caution">
    <text evidence="3">The sequence shown here is derived from an EMBL/GenBank/DDBJ whole genome shotgun (WGS) entry which is preliminary data.</text>
</comment>
<gene>
    <name evidence="3" type="ORF">WMO65_05120</name>
</gene>
<dbReference type="EMBL" id="JBBMFP010000003">
    <property type="protein sequence ID" value="MEQ2430381.1"/>
    <property type="molecule type" value="Genomic_DNA"/>
</dbReference>
<organism evidence="3 4">
    <name type="scientific">Blautia caccae</name>
    <dbReference type="NCBI Taxonomy" id="3133175"/>
    <lineage>
        <taxon>Bacteria</taxon>
        <taxon>Bacillati</taxon>
        <taxon>Bacillota</taxon>
        <taxon>Clostridia</taxon>
        <taxon>Lachnospirales</taxon>
        <taxon>Lachnospiraceae</taxon>
        <taxon>Blautia</taxon>
    </lineage>
</organism>
<keyword evidence="4" id="KW-1185">Reference proteome</keyword>
<dbReference type="InterPro" id="IPR001387">
    <property type="entry name" value="Cro/C1-type_HTH"/>
</dbReference>
<reference evidence="3 4" key="1">
    <citation type="submission" date="2024-03" db="EMBL/GenBank/DDBJ databases">
        <title>Human intestinal bacterial collection.</title>
        <authorList>
            <person name="Pauvert C."/>
            <person name="Hitch T.C.A."/>
            <person name="Clavel T."/>
        </authorList>
    </citation>
    <scope>NUCLEOTIDE SEQUENCE [LARGE SCALE GENOMIC DNA]</scope>
    <source>
        <strain evidence="3 4">CLA-SR-H028</strain>
    </source>
</reference>
<dbReference type="PROSITE" id="PS50943">
    <property type="entry name" value="HTH_CROC1"/>
    <property type="match status" value="1"/>
</dbReference>
<dbReference type="PANTHER" id="PTHR46558:SF11">
    <property type="entry name" value="HTH-TYPE TRANSCRIPTIONAL REGULATOR XRE"/>
    <property type="match status" value="1"/>
</dbReference>
<protein>
    <submittedName>
        <fullName evidence="3">Helix-turn-helix transcriptional regulator</fullName>
    </submittedName>
</protein>
<dbReference type="Proteomes" id="UP001457898">
    <property type="component" value="Unassembled WGS sequence"/>
</dbReference>
<keyword evidence="1" id="KW-0238">DNA-binding</keyword>
<dbReference type="RefSeq" id="WP_118594178.1">
    <property type="nucleotide sequence ID" value="NZ_JBBMFP010000003.1"/>
</dbReference>
<evidence type="ECO:0000259" key="2">
    <source>
        <dbReference type="PROSITE" id="PS50943"/>
    </source>
</evidence>
<evidence type="ECO:0000313" key="4">
    <source>
        <dbReference type="Proteomes" id="UP001457898"/>
    </source>
</evidence>
<sequence length="126" mass="14570">MEIGDRLNYLRENHLKISQEEFGKKIGVSRFSISNYESGKRKLTERVITDICREFDVNEIWLRTGEGGDENIFNKLNDEDRFSINLGKLSITENEFAKSMLNAIAESSPEKLKCIEEFMKNCLGIK</sequence>
<evidence type="ECO:0000256" key="1">
    <source>
        <dbReference type="ARBA" id="ARBA00023125"/>
    </source>
</evidence>
<name>A0ABV1DKP1_9FIRM</name>
<dbReference type="InterPro" id="IPR010982">
    <property type="entry name" value="Lambda_DNA-bd_dom_sf"/>
</dbReference>
<dbReference type="CDD" id="cd00093">
    <property type="entry name" value="HTH_XRE"/>
    <property type="match status" value="1"/>
</dbReference>